<evidence type="ECO:0000256" key="5">
    <source>
        <dbReference type="ARBA" id="ARBA00022692"/>
    </source>
</evidence>
<keyword evidence="10" id="KW-1185">Reference proteome</keyword>
<dbReference type="Pfam" id="PF07963">
    <property type="entry name" value="N_methyl"/>
    <property type="match status" value="1"/>
</dbReference>
<dbReference type="OrthoDB" id="15458at2"/>
<dbReference type="eggNOG" id="COG4969">
    <property type="taxonomic scope" value="Bacteria"/>
</dbReference>
<keyword evidence="4" id="KW-0997">Cell inner membrane</keyword>
<dbReference type="EMBL" id="CP001229">
    <property type="protein sequence ID" value="ACN99211.1"/>
    <property type="molecule type" value="Genomic_DNA"/>
</dbReference>
<evidence type="ECO:0000313" key="10">
    <source>
        <dbReference type="Proteomes" id="UP000001369"/>
    </source>
</evidence>
<keyword evidence="6 8" id="KW-1133">Transmembrane helix</keyword>
<evidence type="ECO:0000256" key="2">
    <source>
        <dbReference type="ARBA" id="ARBA00022475"/>
    </source>
</evidence>
<dbReference type="SUPFAM" id="SSF54523">
    <property type="entry name" value="Pili subunits"/>
    <property type="match status" value="1"/>
</dbReference>
<evidence type="ECO:0000313" key="9">
    <source>
        <dbReference type="EMBL" id="ACN99211.1"/>
    </source>
</evidence>
<dbReference type="KEGG" id="saf:SULAZ_1006"/>
<gene>
    <name evidence="9" type="ordered locus">SULAZ_1006</name>
</gene>
<reference evidence="9 10" key="1">
    <citation type="journal article" date="2009" name="J. Bacteriol.">
        <title>Complete and draft genome sequences of six members of the Aquificales.</title>
        <authorList>
            <person name="Reysenbach A.L."/>
            <person name="Hamamura N."/>
            <person name="Podar M."/>
            <person name="Griffiths E."/>
            <person name="Ferreira S."/>
            <person name="Hochstein R."/>
            <person name="Heidelberg J."/>
            <person name="Johnson J."/>
            <person name="Mead D."/>
            <person name="Pohorille A."/>
            <person name="Sarmiento M."/>
            <person name="Schweighofer K."/>
            <person name="Seshadri R."/>
            <person name="Voytek M.A."/>
        </authorList>
    </citation>
    <scope>NUCLEOTIDE SEQUENCE [LARGE SCALE GENOMIC DNA]</scope>
    <source>
        <strain evidence="10">Az-Fu1 / DSM 15241 / OCM 825</strain>
    </source>
</reference>
<sequence>MLNTVRSNNKGFTLIELLIVIAIIAILASIAIPQYMKYQQKAKVSSYAEPLARACLMDLAAYCVENPPTDTGQITIDQTNGKNCASPVNTPGGQVTISVANINCQDSGSLTGGTVTAALSGVSDYKAVCTAKPEGFKCTVQ</sequence>
<dbReference type="InterPro" id="IPR045584">
    <property type="entry name" value="Pilin-like"/>
</dbReference>
<keyword evidence="3" id="KW-0488">Methylation</keyword>
<dbReference type="Proteomes" id="UP000001369">
    <property type="component" value="Chromosome"/>
</dbReference>
<dbReference type="NCBIfam" id="TIGR02532">
    <property type="entry name" value="IV_pilin_GFxxxE"/>
    <property type="match status" value="1"/>
</dbReference>
<keyword evidence="5 8" id="KW-0812">Transmembrane</keyword>
<dbReference type="PANTHER" id="PTHR39583">
    <property type="entry name" value="TYPE II SECRETION SYSTEM PROTEIN J-RELATED"/>
    <property type="match status" value="1"/>
</dbReference>
<dbReference type="AlphaFoldDB" id="C1DV42"/>
<organism evidence="9 10">
    <name type="scientific">Sulfurihydrogenibium azorense (strain DSM 15241 / OCM 825 / Az-Fu1)</name>
    <dbReference type="NCBI Taxonomy" id="204536"/>
    <lineage>
        <taxon>Bacteria</taxon>
        <taxon>Pseudomonadati</taxon>
        <taxon>Aquificota</taxon>
        <taxon>Aquificia</taxon>
        <taxon>Aquificales</taxon>
        <taxon>Hydrogenothermaceae</taxon>
        <taxon>Sulfurihydrogenibium</taxon>
    </lineage>
</organism>
<keyword evidence="7 8" id="KW-0472">Membrane</keyword>
<dbReference type="GO" id="GO:0005886">
    <property type="term" value="C:plasma membrane"/>
    <property type="evidence" value="ECO:0007669"/>
    <property type="project" value="UniProtKB-SubCell"/>
</dbReference>
<evidence type="ECO:0000256" key="8">
    <source>
        <dbReference type="SAM" id="Phobius"/>
    </source>
</evidence>
<keyword evidence="2" id="KW-1003">Cell membrane</keyword>
<dbReference type="STRING" id="204536.SULAZ_1006"/>
<evidence type="ECO:0000256" key="3">
    <source>
        <dbReference type="ARBA" id="ARBA00022481"/>
    </source>
</evidence>
<dbReference type="PANTHER" id="PTHR39583:SF2">
    <property type="entry name" value="TYPE II SECRETION SYSTEM PROTEIN J"/>
    <property type="match status" value="1"/>
</dbReference>
<dbReference type="InterPro" id="IPR051621">
    <property type="entry name" value="T2SS_protein_J"/>
</dbReference>
<dbReference type="HOGENOM" id="CLU_150096_0_0_0"/>
<accession>C1DV42</accession>
<comment type="subcellular location">
    <subcellularLocation>
        <location evidence="1">Cell inner membrane</location>
        <topology evidence="1">Single-pass membrane protein</topology>
    </subcellularLocation>
</comment>
<name>C1DV42_SULAA</name>
<proteinExistence type="predicted"/>
<evidence type="ECO:0000256" key="7">
    <source>
        <dbReference type="ARBA" id="ARBA00023136"/>
    </source>
</evidence>
<evidence type="ECO:0000256" key="1">
    <source>
        <dbReference type="ARBA" id="ARBA00004377"/>
    </source>
</evidence>
<protein>
    <submittedName>
        <fullName evidence="9">PilA</fullName>
    </submittedName>
</protein>
<dbReference type="PROSITE" id="PS00409">
    <property type="entry name" value="PROKAR_NTER_METHYL"/>
    <property type="match status" value="1"/>
</dbReference>
<dbReference type="Gene3D" id="3.30.700.10">
    <property type="entry name" value="Glycoprotein, Type 4 Pilin"/>
    <property type="match status" value="1"/>
</dbReference>
<evidence type="ECO:0000256" key="4">
    <source>
        <dbReference type="ARBA" id="ARBA00022519"/>
    </source>
</evidence>
<dbReference type="InterPro" id="IPR012902">
    <property type="entry name" value="N_methyl_site"/>
</dbReference>
<feature type="transmembrane region" description="Helical" evidence="8">
    <location>
        <begin position="12"/>
        <end position="32"/>
    </location>
</feature>
<evidence type="ECO:0000256" key="6">
    <source>
        <dbReference type="ARBA" id="ARBA00022989"/>
    </source>
</evidence>